<dbReference type="Proteomes" id="UP000325780">
    <property type="component" value="Unassembled WGS sequence"/>
</dbReference>
<dbReference type="OrthoDB" id="4343031at2759"/>
<dbReference type="EMBL" id="ML742036">
    <property type="protein sequence ID" value="KAE8153678.1"/>
    <property type="molecule type" value="Genomic_DNA"/>
</dbReference>
<reference evidence="1 2" key="1">
    <citation type="submission" date="2019-04" db="EMBL/GenBank/DDBJ databases">
        <title>Friends and foes A comparative genomics study of 23 Aspergillus species from section Flavi.</title>
        <authorList>
            <consortium name="DOE Joint Genome Institute"/>
            <person name="Kjaerbolling I."/>
            <person name="Vesth T."/>
            <person name="Frisvad J.C."/>
            <person name="Nybo J.L."/>
            <person name="Theobald S."/>
            <person name="Kildgaard S."/>
            <person name="Isbrandt T."/>
            <person name="Kuo A."/>
            <person name="Sato A."/>
            <person name="Lyhne E.K."/>
            <person name="Kogle M.E."/>
            <person name="Wiebenga A."/>
            <person name="Kun R.S."/>
            <person name="Lubbers R.J."/>
            <person name="Makela M.R."/>
            <person name="Barry K."/>
            <person name="Chovatia M."/>
            <person name="Clum A."/>
            <person name="Daum C."/>
            <person name="Haridas S."/>
            <person name="He G."/>
            <person name="LaButti K."/>
            <person name="Lipzen A."/>
            <person name="Mondo S."/>
            <person name="Riley R."/>
            <person name="Salamov A."/>
            <person name="Simmons B.A."/>
            <person name="Magnuson J.K."/>
            <person name="Henrissat B."/>
            <person name="Mortensen U.H."/>
            <person name="Larsen T.O."/>
            <person name="Devries R.P."/>
            <person name="Grigoriev I.V."/>
            <person name="Machida M."/>
            <person name="Baker S.E."/>
            <person name="Andersen M.R."/>
        </authorList>
    </citation>
    <scope>NUCLEOTIDE SEQUENCE [LARGE SCALE GENOMIC DNA]</scope>
    <source>
        <strain evidence="1 2">IBT 18842</strain>
    </source>
</reference>
<evidence type="ECO:0000313" key="1">
    <source>
        <dbReference type="EMBL" id="KAE8153678.1"/>
    </source>
</evidence>
<dbReference type="AlphaFoldDB" id="A0A5N6U520"/>
<proteinExistence type="predicted"/>
<sequence>MTTRILTTKAPLFRPLRASSLRTYIKPTPTSKRQEFFIAASFPDDFEAPVVSEKRGVATPSWDEIHATMSEAMVKADRGDVQFRMASSREELERLLQPDRMDPKMDEM</sequence>
<name>A0A5N6U520_ASPAV</name>
<gene>
    <name evidence="1" type="ORF">BDV25DRAFT_148938</name>
</gene>
<evidence type="ECO:0000313" key="2">
    <source>
        <dbReference type="Proteomes" id="UP000325780"/>
    </source>
</evidence>
<accession>A0A5N6U520</accession>
<protein>
    <submittedName>
        <fullName evidence="1">Uncharacterized protein</fullName>
    </submittedName>
</protein>
<organism evidence="1 2">
    <name type="scientific">Aspergillus avenaceus</name>
    <dbReference type="NCBI Taxonomy" id="36643"/>
    <lineage>
        <taxon>Eukaryota</taxon>
        <taxon>Fungi</taxon>
        <taxon>Dikarya</taxon>
        <taxon>Ascomycota</taxon>
        <taxon>Pezizomycotina</taxon>
        <taxon>Eurotiomycetes</taxon>
        <taxon>Eurotiomycetidae</taxon>
        <taxon>Eurotiales</taxon>
        <taxon>Aspergillaceae</taxon>
        <taxon>Aspergillus</taxon>
        <taxon>Aspergillus subgen. Circumdati</taxon>
    </lineage>
</organism>
<keyword evidence="2" id="KW-1185">Reference proteome</keyword>